<dbReference type="Proteomes" id="UP000012062">
    <property type="component" value="Unassembled WGS sequence"/>
</dbReference>
<accession>M5F7R3</accession>
<proteinExistence type="predicted"/>
<keyword evidence="2" id="KW-1185">Reference proteome</keyword>
<reference evidence="1 2" key="1">
    <citation type="submission" date="2013-02" db="EMBL/GenBank/DDBJ databases">
        <authorList>
            <person name="Genoscope - CEA"/>
        </authorList>
    </citation>
    <scope>NUCLEOTIDE SEQUENCE [LARGE SCALE GENOMIC DNA]</scope>
    <source>
        <strain evidence="1 2">STM 2683</strain>
    </source>
</reference>
<organism evidence="1 2">
    <name type="scientific">Mesorhizobium metallidurans STM 2683</name>
    <dbReference type="NCBI Taxonomy" id="1297569"/>
    <lineage>
        <taxon>Bacteria</taxon>
        <taxon>Pseudomonadati</taxon>
        <taxon>Pseudomonadota</taxon>
        <taxon>Alphaproteobacteria</taxon>
        <taxon>Hyphomicrobiales</taxon>
        <taxon>Phyllobacteriaceae</taxon>
        <taxon>Mesorhizobium</taxon>
    </lineage>
</organism>
<evidence type="ECO:0000313" key="1">
    <source>
        <dbReference type="EMBL" id="CCV07941.1"/>
    </source>
</evidence>
<evidence type="ECO:0000313" key="2">
    <source>
        <dbReference type="Proteomes" id="UP000012062"/>
    </source>
</evidence>
<gene>
    <name evidence="1" type="ORF">MESS2_650166</name>
</gene>
<protein>
    <submittedName>
        <fullName evidence="1">Uncharacterized protein</fullName>
    </submittedName>
</protein>
<sequence length="157" mass="16702">MGFCMTDGGYLLPRSTPMIRSPAPSACTISVTSEPSVRILVAGPGVTMRPSASTTVSAASALKPQEGARTDIARMSTIAILPGRNQWTHLPSLPTMPFTSVQDAFANGVAYKFKVDSCHHVLICDPCPDRSVEGFPSCQPRPFSHRQQLLCLGAGIT</sequence>
<name>M5F7R3_9HYPH</name>
<comment type="caution">
    <text evidence="1">The sequence shown here is derived from an EMBL/GenBank/DDBJ whole genome shotgun (WGS) entry which is preliminary data.</text>
</comment>
<dbReference type="EMBL" id="CAUM01000134">
    <property type="protein sequence ID" value="CCV07941.1"/>
    <property type="molecule type" value="Genomic_DNA"/>
</dbReference>
<dbReference type="AlphaFoldDB" id="M5F7R3"/>